<organism evidence="2 3">
    <name type="scientific">Babesia bigemina</name>
    <dbReference type="NCBI Taxonomy" id="5866"/>
    <lineage>
        <taxon>Eukaryota</taxon>
        <taxon>Sar</taxon>
        <taxon>Alveolata</taxon>
        <taxon>Apicomplexa</taxon>
        <taxon>Aconoidasida</taxon>
        <taxon>Piroplasmida</taxon>
        <taxon>Babesiidae</taxon>
        <taxon>Babesia</taxon>
    </lineage>
</organism>
<feature type="transmembrane region" description="Helical" evidence="1">
    <location>
        <begin position="98"/>
        <end position="119"/>
    </location>
</feature>
<evidence type="ECO:0000313" key="3">
    <source>
        <dbReference type="Proteomes" id="UP000033188"/>
    </source>
</evidence>
<reference evidence="3" key="1">
    <citation type="submission" date="2014-06" db="EMBL/GenBank/DDBJ databases">
        <authorList>
            <person name="Aslett M."/>
            <person name="De Silva N."/>
        </authorList>
    </citation>
    <scope>NUCLEOTIDE SEQUENCE [LARGE SCALE GENOMIC DNA]</scope>
    <source>
        <strain evidence="3">Bond</strain>
    </source>
</reference>
<dbReference type="VEuPathDB" id="PiroplasmaDB:BBBOND_0211700"/>
<dbReference type="KEGG" id="bbig:BBBOND_0211700"/>
<sequence length="120" mass="13232">MQFGALDNAYNASHEPIKGFNRHRLNGAHKFNRDEHFIYLRQYERSNASGGQGSPPFSGANRSMPAQQQLLAASKLRRNAAMIPPPSDAHVRRRIRRLSIAAACGATLMFAAATSIGVLW</sequence>
<keyword evidence="3" id="KW-1185">Reference proteome</keyword>
<dbReference type="AlphaFoldDB" id="A0A061D642"/>
<dbReference type="GeneID" id="24564569"/>
<evidence type="ECO:0000313" key="2">
    <source>
        <dbReference type="EMBL" id="CDR96028.1"/>
    </source>
</evidence>
<keyword evidence="1" id="KW-0812">Transmembrane</keyword>
<name>A0A061D642_BABBI</name>
<protein>
    <submittedName>
        <fullName evidence="2">Uncharacterized protein</fullName>
    </submittedName>
</protein>
<proteinExistence type="predicted"/>
<dbReference type="OrthoDB" id="365645at2759"/>
<evidence type="ECO:0000256" key="1">
    <source>
        <dbReference type="SAM" id="Phobius"/>
    </source>
</evidence>
<gene>
    <name evidence="2" type="ORF">BBBOND_0211700</name>
</gene>
<keyword evidence="1" id="KW-0472">Membrane</keyword>
<dbReference type="EMBL" id="LK391708">
    <property type="protein sequence ID" value="CDR96028.1"/>
    <property type="molecule type" value="Genomic_DNA"/>
</dbReference>
<keyword evidence="1" id="KW-1133">Transmembrane helix</keyword>
<accession>A0A061D642</accession>
<dbReference type="RefSeq" id="XP_012768214.1">
    <property type="nucleotide sequence ID" value="XM_012912760.1"/>
</dbReference>
<dbReference type="Proteomes" id="UP000033188">
    <property type="component" value="Chromosome 2"/>
</dbReference>